<gene>
    <name evidence="2" type="ORF">GXX24_05935</name>
</gene>
<dbReference type="Proteomes" id="UP000580830">
    <property type="component" value="Unassembled WGS sequence"/>
</dbReference>
<dbReference type="SUPFAM" id="SSF89796">
    <property type="entry name" value="CoA-transferase family III (CaiB/BaiF)"/>
    <property type="match status" value="1"/>
</dbReference>
<dbReference type="GO" id="GO:0008410">
    <property type="term" value="F:CoA-transferase activity"/>
    <property type="evidence" value="ECO:0007669"/>
    <property type="project" value="TreeGrafter"/>
</dbReference>
<accession>A0A832PLC3</accession>
<evidence type="ECO:0000313" key="2">
    <source>
        <dbReference type="EMBL" id="HHW33664.1"/>
    </source>
</evidence>
<dbReference type="Gene3D" id="3.40.50.10540">
    <property type="entry name" value="Crotonobetainyl-coa:carnitine coa-transferase, domain 1"/>
    <property type="match status" value="1"/>
</dbReference>
<dbReference type="RefSeq" id="WP_303729754.1">
    <property type="nucleotide sequence ID" value="NZ_DULP01000084.1"/>
</dbReference>
<dbReference type="Pfam" id="PF02515">
    <property type="entry name" value="CoA_transf_3"/>
    <property type="match status" value="1"/>
</dbReference>
<evidence type="ECO:0000313" key="3">
    <source>
        <dbReference type="Proteomes" id="UP000580830"/>
    </source>
</evidence>
<dbReference type="PANTHER" id="PTHR48207">
    <property type="entry name" value="SUCCINATE--HYDROXYMETHYLGLUTARATE COA-TRANSFERASE"/>
    <property type="match status" value="1"/>
</dbReference>
<dbReference type="Gene3D" id="3.30.1540.10">
    <property type="entry name" value="formyl-coa transferase, domain 3"/>
    <property type="match status" value="1"/>
</dbReference>
<keyword evidence="1 2" id="KW-0808">Transferase</keyword>
<protein>
    <submittedName>
        <fullName evidence="2">CoA transferase</fullName>
    </submittedName>
</protein>
<dbReference type="InterPro" id="IPR044855">
    <property type="entry name" value="CoA-Trfase_III_dom3_sf"/>
</dbReference>
<comment type="caution">
    <text evidence="2">The sequence shown here is derived from an EMBL/GenBank/DDBJ whole genome shotgun (WGS) entry which is preliminary data.</text>
</comment>
<name>A0A832PLC3_9RHOB</name>
<dbReference type="InterPro" id="IPR050483">
    <property type="entry name" value="CoA-transferase_III_domain"/>
</dbReference>
<reference evidence="2 3" key="1">
    <citation type="journal article" date="2020" name="Biotechnol. Biofuels">
        <title>New insights from the biogas microbiome by comprehensive genome-resolved metagenomics of nearly 1600 species originating from multiple anaerobic digesters.</title>
        <authorList>
            <person name="Campanaro S."/>
            <person name="Treu L."/>
            <person name="Rodriguez-R L.M."/>
            <person name="Kovalovszki A."/>
            <person name="Ziels R.M."/>
            <person name="Maus I."/>
            <person name="Zhu X."/>
            <person name="Kougias P.G."/>
            <person name="Basile A."/>
            <person name="Luo G."/>
            <person name="Schluter A."/>
            <person name="Konstantinidis K.T."/>
            <person name="Angelidaki I."/>
        </authorList>
    </citation>
    <scope>NUCLEOTIDE SEQUENCE [LARGE SCALE GENOMIC DNA]</scope>
    <source>
        <strain evidence="2">AS04akNAM_125</strain>
    </source>
</reference>
<dbReference type="InterPro" id="IPR023606">
    <property type="entry name" value="CoA-Trfase_III_dom_1_sf"/>
</dbReference>
<dbReference type="AlphaFoldDB" id="A0A832PLC3"/>
<evidence type="ECO:0000256" key="1">
    <source>
        <dbReference type="ARBA" id="ARBA00022679"/>
    </source>
</evidence>
<dbReference type="InterPro" id="IPR003673">
    <property type="entry name" value="CoA-Trfase_fam_III"/>
</dbReference>
<dbReference type="PANTHER" id="PTHR48207:SF4">
    <property type="entry name" value="BLL6097 PROTEIN"/>
    <property type="match status" value="1"/>
</dbReference>
<sequence length="410" mass="44704">MHDSGPEGGGPLEGIRVVDFTHFVAGPFCTMALGDFGADVIKIEAPRGDDFRQFPPADPQLDGQGSPFLWVNRNKQSLVLDLKNSVGVKVALALIEKADVVVENFSTGVMERLGLGYDTLHKINPELIFCSISAYGRTGPFADRLGFDTIVQAESGFMSFNGFPDREGIRVQPVVMDGSTAMMATQGILAALLRRERKGGGQRVDVSLYDTSLTVLGYGTMQYLMNGIEPTRVGNSSRDTAPTGVFKTADSEFYISSSSTAIFQRIFRLIGRSDIAEDPAMQDRVERLKRQEWMGKILNEEFSKKPWSHWAPLLREAGVPAGEMRTLAQALHSAETRAANLVTQVPHPTAGTVPNLALPVRFSDTPVVTPSAAPLIGQHSREILMRELGYDAQKIKELTEKGAFGTFVPA</sequence>
<organism evidence="2 3">
    <name type="scientific">Paracoccus solventivorans</name>
    <dbReference type="NCBI Taxonomy" id="53463"/>
    <lineage>
        <taxon>Bacteria</taxon>
        <taxon>Pseudomonadati</taxon>
        <taxon>Pseudomonadota</taxon>
        <taxon>Alphaproteobacteria</taxon>
        <taxon>Rhodobacterales</taxon>
        <taxon>Paracoccaceae</taxon>
        <taxon>Paracoccus</taxon>
    </lineage>
</organism>
<proteinExistence type="predicted"/>
<dbReference type="EMBL" id="DULP01000084">
    <property type="protein sequence ID" value="HHW33664.1"/>
    <property type="molecule type" value="Genomic_DNA"/>
</dbReference>